<evidence type="ECO:0000256" key="1">
    <source>
        <dbReference type="SAM" id="MobiDB-lite"/>
    </source>
</evidence>
<organism evidence="3 4">
    <name type="scientific">Lentinus tigrinus ALCF2SS1-6</name>
    <dbReference type="NCBI Taxonomy" id="1328759"/>
    <lineage>
        <taxon>Eukaryota</taxon>
        <taxon>Fungi</taxon>
        <taxon>Dikarya</taxon>
        <taxon>Basidiomycota</taxon>
        <taxon>Agaricomycotina</taxon>
        <taxon>Agaricomycetes</taxon>
        <taxon>Polyporales</taxon>
        <taxon>Polyporaceae</taxon>
        <taxon>Lentinus</taxon>
    </lineage>
</organism>
<dbReference type="EMBL" id="ML122282">
    <property type="protein sequence ID" value="RPD57226.1"/>
    <property type="molecule type" value="Genomic_DNA"/>
</dbReference>
<dbReference type="InterPro" id="IPR040976">
    <property type="entry name" value="Pkinase_fungal"/>
</dbReference>
<dbReference type="Gene3D" id="1.10.510.10">
    <property type="entry name" value="Transferase(Phosphotransferase) domain 1"/>
    <property type="match status" value="1"/>
</dbReference>
<dbReference type="PANTHER" id="PTHR38248">
    <property type="entry name" value="FUNK1 6"/>
    <property type="match status" value="1"/>
</dbReference>
<feature type="compositionally biased region" description="Low complexity" evidence="1">
    <location>
        <begin position="507"/>
        <end position="516"/>
    </location>
</feature>
<dbReference type="Pfam" id="PF17667">
    <property type="entry name" value="Pkinase_fungal"/>
    <property type="match status" value="2"/>
</dbReference>
<evidence type="ECO:0000259" key="2">
    <source>
        <dbReference type="Pfam" id="PF17667"/>
    </source>
</evidence>
<dbReference type="Proteomes" id="UP000313359">
    <property type="component" value="Unassembled WGS sequence"/>
</dbReference>
<gene>
    <name evidence="3" type="ORF">L227DRAFT_613839</name>
</gene>
<proteinExistence type="predicted"/>
<dbReference type="PROSITE" id="PS00109">
    <property type="entry name" value="PROTEIN_KINASE_TYR"/>
    <property type="match status" value="1"/>
</dbReference>
<feature type="region of interest" description="Disordered" evidence="1">
    <location>
        <begin position="498"/>
        <end position="537"/>
    </location>
</feature>
<feature type="compositionally biased region" description="Acidic residues" evidence="1">
    <location>
        <begin position="1007"/>
        <end position="1034"/>
    </location>
</feature>
<feature type="region of interest" description="Disordered" evidence="1">
    <location>
        <begin position="999"/>
        <end position="1047"/>
    </location>
</feature>
<dbReference type="AlphaFoldDB" id="A0A5C2S7B5"/>
<dbReference type="PANTHER" id="PTHR38248:SF2">
    <property type="entry name" value="FUNK1 11"/>
    <property type="match status" value="1"/>
</dbReference>
<feature type="compositionally biased region" description="Basic and acidic residues" evidence="1">
    <location>
        <begin position="335"/>
        <end position="346"/>
    </location>
</feature>
<accession>A0A5C2S7B5</accession>
<evidence type="ECO:0000313" key="4">
    <source>
        <dbReference type="Proteomes" id="UP000313359"/>
    </source>
</evidence>
<keyword evidence="4" id="KW-1185">Reference proteome</keyword>
<reference evidence="3" key="1">
    <citation type="journal article" date="2018" name="Genome Biol. Evol.">
        <title>Genomics and development of Lentinus tigrinus, a white-rot wood-decaying mushroom with dimorphic fruiting bodies.</title>
        <authorList>
            <person name="Wu B."/>
            <person name="Xu Z."/>
            <person name="Knudson A."/>
            <person name="Carlson A."/>
            <person name="Chen N."/>
            <person name="Kovaka S."/>
            <person name="LaButti K."/>
            <person name="Lipzen A."/>
            <person name="Pennachio C."/>
            <person name="Riley R."/>
            <person name="Schakwitz W."/>
            <person name="Umezawa K."/>
            <person name="Ohm R.A."/>
            <person name="Grigoriev I.V."/>
            <person name="Nagy L.G."/>
            <person name="Gibbons J."/>
            <person name="Hibbett D."/>
        </authorList>
    </citation>
    <scope>NUCLEOTIDE SEQUENCE [LARGE SCALE GENOMIC DNA]</scope>
    <source>
        <strain evidence="3">ALCF2SS1-6</strain>
    </source>
</reference>
<dbReference type="InterPro" id="IPR011009">
    <property type="entry name" value="Kinase-like_dom_sf"/>
</dbReference>
<protein>
    <recommendedName>
        <fullName evidence="2">Fungal-type protein kinase domain-containing protein</fullName>
    </recommendedName>
</protein>
<feature type="region of interest" description="Disordered" evidence="1">
    <location>
        <begin position="849"/>
        <end position="903"/>
    </location>
</feature>
<feature type="compositionally biased region" description="Low complexity" evidence="1">
    <location>
        <begin position="52"/>
        <end position="69"/>
    </location>
</feature>
<feature type="compositionally biased region" description="Basic and acidic residues" evidence="1">
    <location>
        <begin position="870"/>
        <end position="888"/>
    </location>
</feature>
<dbReference type="InterPro" id="IPR008266">
    <property type="entry name" value="Tyr_kinase_AS"/>
</dbReference>
<feature type="region of interest" description="Disordered" evidence="1">
    <location>
        <begin position="22"/>
        <end position="69"/>
    </location>
</feature>
<feature type="compositionally biased region" description="Polar residues" evidence="1">
    <location>
        <begin position="292"/>
        <end position="313"/>
    </location>
</feature>
<feature type="region of interest" description="Disordered" evidence="1">
    <location>
        <begin position="278"/>
        <end position="346"/>
    </location>
</feature>
<sequence length="1047" mass="116352">MADNESPTNSAENIAFHIFGDSASTAAPLPPSSPNQLHLEGGPTASTTSFSPLAAGDPAPAPSAAAPIEDAPKNAVDPYIFYNTPIKDGPNAHAYNPATDKQRGPWLVDRNGMGPRFRELPIDQFLEGVANTGPKKKARPTDDERKRFTVVDLSEVKVDRLKEKDWYPYINETANSVFDAINDTQVVWLDTSTHKAQEHVLKGENKSRTGTYNDAGVYWNNMAARAATTLTEQQKEASKFTDEEMQARGKVGGRSWHWIAIPVEIKGTPERSAFIFHDPDLEQKKRRPASSKIAQPTRSKGKRSQGSNPSSSHLPGRIHPEVVPIDASESGPSPKDGDPPGARAEHDPIKRLITDSKEGEAALAQFAEYILNVLNHQHRLFCYAIYVMRRMARLCYIDRGAIVISTEFDWVATDSALHDFLWMVGHMSPEELGYDPTAELIEETLEGKDSNGNDSEAEPFRRMATNSDVPEAIQKYVLTATAPGVPIYKIRITPMAAPDDEKLPEDPSSQPKKSAASPPPNPSSASPSPPPTKPTDRYFLVGKPHFVTDSLVGRCTRGYVAYDLSTGNLCFIKDYWRPYVPGRSRPEHLVYERLQSSKVENVATLICGGDVGGLRAQRTQLHKFLHHMKAPPVPRIHYRLGTEEIGLPLEDFKNFRELLFILYFALLAHRDAWEKAKILHRDISVGNILIHPRTKRGILIDWDQCRLQCELAHGPTEPDRTGTWPFRSALSLAYPRKPPRLSDDLESFIHVFRYLVLKYHFTLTRSLKVFVTDLFESATWVRGIKVGGETKMLEFLSLASPIAVRNNTVLQAVLDAIHKGCYDSYKQIDRNAMQDRYGIDEPEMEAVPLEDDGENVGPLPGGNPNAEADGGEHHGGDDAAHDSAHGHGDASSTTTRMEPTDSEVPDLCDVSGFLSQHNHLLGVIWDKFRIAKPLSDKQENQFKFRSEVLHQDVYQPTPRTSRRGISDMSMSSGTNLVPSNLSGSPFSSELSTTGLICLNEGKRARDEDEEESGDVEMADASNEDSYTDEEEGDPDGIREQKRKRPRL</sequence>
<name>A0A5C2S7B5_9APHY</name>
<dbReference type="SUPFAM" id="SSF56112">
    <property type="entry name" value="Protein kinase-like (PK-like)"/>
    <property type="match status" value="1"/>
</dbReference>
<dbReference type="GO" id="GO:0004672">
    <property type="term" value="F:protein kinase activity"/>
    <property type="evidence" value="ECO:0007669"/>
    <property type="project" value="InterPro"/>
</dbReference>
<dbReference type="OrthoDB" id="2802734at2759"/>
<feature type="domain" description="Fungal-type protein kinase" evidence="2">
    <location>
        <begin position="357"/>
        <end position="438"/>
    </location>
</feature>
<dbReference type="STRING" id="1328759.A0A5C2S7B5"/>
<feature type="domain" description="Fungal-type protein kinase" evidence="2">
    <location>
        <begin position="535"/>
        <end position="755"/>
    </location>
</feature>
<feature type="compositionally biased region" description="Pro residues" evidence="1">
    <location>
        <begin position="517"/>
        <end position="533"/>
    </location>
</feature>
<evidence type="ECO:0000313" key="3">
    <source>
        <dbReference type="EMBL" id="RPD57226.1"/>
    </source>
</evidence>